<organism evidence="2">
    <name type="scientific">uncultured Caudovirales phage</name>
    <dbReference type="NCBI Taxonomy" id="2100421"/>
    <lineage>
        <taxon>Viruses</taxon>
        <taxon>Duplodnaviria</taxon>
        <taxon>Heunggongvirae</taxon>
        <taxon>Uroviricota</taxon>
        <taxon>Caudoviricetes</taxon>
        <taxon>Peduoviridae</taxon>
        <taxon>Maltschvirus</taxon>
        <taxon>Maltschvirus maltsch</taxon>
    </lineage>
</organism>
<accession>A0A6J5Q2D9</accession>
<feature type="region of interest" description="Disordered" evidence="1">
    <location>
        <begin position="185"/>
        <end position="219"/>
    </location>
</feature>
<dbReference type="Gene3D" id="2.40.50.140">
    <property type="entry name" value="Nucleic acid-binding proteins"/>
    <property type="match status" value="1"/>
</dbReference>
<dbReference type="InterPro" id="IPR012340">
    <property type="entry name" value="NA-bd_OB-fold"/>
</dbReference>
<gene>
    <name evidence="2" type="ORF">UFOVP995_29</name>
</gene>
<dbReference type="GO" id="GO:0003677">
    <property type="term" value="F:DNA binding"/>
    <property type="evidence" value="ECO:0007669"/>
    <property type="project" value="UniProtKB-KW"/>
</dbReference>
<protein>
    <submittedName>
        <fullName evidence="2">Single-stranded DNA-binding protein</fullName>
    </submittedName>
</protein>
<evidence type="ECO:0000256" key="1">
    <source>
        <dbReference type="SAM" id="MobiDB-lite"/>
    </source>
</evidence>
<evidence type="ECO:0000313" key="2">
    <source>
        <dbReference type="EMBL" id="CAB4176456.1"/>
    </source>
</evidence>
<reference evidence="2" key="1">
    <citation type="submission" date="2020-05" db="EMBL/GenBank/DDBJ databases">
        <authorList>
            <person name="Chiriac C."/>
            <person name="Salcher M."/>
            <person name="Ghai R."/>
            <person name="Kavagutti S V."/>
        </authorList>
    </citation>
    <scope>NUCLEOTIDE SEQUENCE</scope>
</reference>
<dbReference type="EMBL" id="LR796934">
    <property type="protein sequence ID" value="CAB4176456.1"/>
    <property type="molecule type" value="Genomic_DNA"/>
</dbReference>
<name>A0A6J5Q2D9_9CAUD</name>
<sequence length="219" mass="23658">MSANTQLTTPTGTLIWPSLTEPDMKFDAAGTYSTRIMFEEGAEADALEATLARALAAAVEDETKRSGGKKVKTSPSLPYSRNEEGKLVVKAKLRANVETKSGKTWVQRPALFDSRGTKLEGDIRVGNGSRARLAVEITSWNQPGIGGVGLSLRLRGVQIIELREGMPSSASDFGFGATDAGFTTETFSDFEEDQKPSVAKEEPKKESLPKKKSPKAQDF</sequence>
<dbReference type="SUPFAM" id="SSF50249">
    <property type="entry name" value="Nucleic acid-binding proteins"/>
    <property type="match status" value="1"/>
</dbReference>
<keyword evidence="2" id="KW-0238">DNA-binding</keyword>
<proteinExistence type="predicted"/>
<feature type="compositionally biased region" description="Basic and acidic residues" evidence="1">
    <location>
        <begin position="193"/>
        <end position="219"/>
    </location>
</feature>